<feature type="region of interest" description="Disordered" evidence="1">
    <location>
        <begin position="1"/>
        <end position="55"/>
    </location>
</feature>
<organism evidence="2 3">
    <name type="scientific">Novosphingobium pituita</name>
    <dbReference type="NCBI Taxonomy" id="3056842"/>
    <lineage>
        <taxon>Bacteria</taxon>
        <taxon>Pseudomonadati</taxon>
        <taxon>Pseudomonadota</taxon>
        <taxon>Alphaproteobacteria</taxon>
        <taxon>Sphingomonadales</taxon>
        <taxon>Sphingomonadaceae</taxon>
        <taxon>Novosphingobium</taxon>
    </lineage>
</organism>
<evidence type="ECO:0000256" key="1">
    <source>
        <dbReference type="SAM" id="MobiDB-lite"/>
    </source>
</evidence>
<gene>
    <name evidence="2" type="ORF">NUTIK01_24890</name>
</gene>
<comment type="caution">
    <text evidence="2">The sequence shown here is derived from an EMBL/GenBank/DDBJ whole genome shotgun (WGS) entry which is preliminary data.</text>
</comment>
<name>A0ABQ6P8W9_9SPHN</name>
<evidence type="ECO:0000313" key="3">
    <source>
        <dbReference type="Proteomes" id="UP001187221"/>
    </source>
</evidence>
<dbReference type="Proteomes" id="UP001187221">
    <property type="component" value="Unassembled WGS sequence"/>
</dbReference>
<protein>
    <submittedName>
        <fullName evidence="2">Uncharacterized protein</fullName>
    </submittedName>
</protein>
<feature type="compositionally biased region" description="Basic and acidic residues" evidence="1">
    <location>
        <begin position="1"/>
        <end position="19"/>
    </location>
</feature>
<proteinExistence type="predicted"/>
<sequence>MGKADDEAAQHEEQADPHPPDFGPAPDEGPEIETALPSDDVDMVENHPQGRNRAKNLNGYKQWFAIFRHRHQVPPEVIRSKQQIESKDS</sequence>
<evidence type="ECO:0000313" key="2">
    <source>
        <dbReference type="EMBL" id="GMM61712.1"/>
    </source>
</evidence>
<dbReference type="EMBL" id="BTFW01000001">
    <property type="protein sequence ID" value="GMM61712.1"/>
    <property type="molecule type" value="Genomic_DNA"/>
</dbReference>
<accession>A0ABQ6P8W9</accession>
<keyword evidence="3" id="KW-1185">Reference proteome</keyword>
<reference evidence="2 3" key="1">
    <citation type="submission" date="2023-06" db="EMBL/GenBank/DDBJ databases">
        <title>Draft genome sequence of Novosphingobium sp. strain IK01.</title>
        <authorList>
            <person name="Hatamoto M."/>
            <person name="Ikarashi T."/>
            <person name="Yamaguchi T."/>
        </authorList>
    </citation>
    <scope>NUCLEOTIDE SEQUENCE [LARGE SCALE GENOMIC DNA]</scope>
    <source>
        <strain evidence="2 3">IK01</strain>
    </source>
</reference>